<dbReference type="SUPFAM" id="SSF81383">
    <property type="entry name" value="F-box domain"/>
    <property type="match status" value="1"/>
</dbReference>
<dbReference type="FunCoup" id="G3ANR2">
    <property type="interactions" value="49"/>
</dbReference>
<dbReference type="STRING" id="619300.G3ANR2"/>
<keyword evidence="3" id="KW-1185">Reference proteome</keyword>
<dbReference type="OrthoDB" id="5554140at2759"/>
<evidence type="ECO:0000313" key="2">
    <source>
        <dbReference type="EMBL" id="EGW31997.1"/>
    </source>
</evidence>
<sequence>MPNLLWNSDIEVYNPEAIPYSVAQCIVQYLAIPDLITFSHVSRNCQRAVNDPQVWVSLLRSLGVWDNAIIINKETIQKNPDVMRFLDDPLTCVDYIYKSRRNAKYQMLKIHRCLYPYYKDIRSKSFNDLKMLKQYNTPMDQYKMLRGLHMYNNIDYTSDRRLVSDKINELFELFENALLREVDLCFDFEEYDQMKEFVMVLIELNNSQGLIDFYLQKMDSTDMPSIEYFKQEEESKAYALDEKAIDQLVNQLADILNRQNSIIHRIFPPEIPLMYKVCEEIISNQLHDHIVVQIKQAKKCQLYNTFIPAIYSKLTIDLVDKIEDSEYHMPIIGLIDMNFESIIAEYIREEVSYTKTHTNGQINVWKQANQVDEESNDKEEKSDFLTSFKNVFAISSKSDTDTDKPIRRTFDSSVFDPTLIQSILDDASSSIQRLLLFKTYTIISLRNDIFSSIHEIFVNIIDTIYITHLKPGFQKVLQYLAQSDDNQPLLIFFDVINMADVILSMIDVFYKSEITFDDAAINPSLTNKKRIETLIDNYVADGLNISIELLTKQIESIYDEKLTNQYTTIATGEPTIAAKEATTLLEQNMNLLIDNNIEKSIIDVFQQEIAERFFQIIVKTIKSQTVSVEGAPNLISDVNSYYDFMYTQIKTNKRLVLPLYQSLQKVANIYLIGGEDSKAIGKLIVDLSKFNGIFKQEEIYEFVQRRQDWNDIKRDVEKVMYGFDCRVI</sequence>
<gene>
    <name evidence="2" type="ORF">SPAPADRAFT_152318</name>
</gene>
<dbReference type="GeneID" id="18870924"/>
<accession>G3ANR2</accession>
<name>G3ANR2_SPAPN</name>
<dbReference type="InterPro" id="IPR001810">
    <property type="entry name" value="F-box_dom"/>
</dbReference>
<dbReference type="Proteomes" id="UP000000709">
    <property type="component" value="Unassembled WGS sequence"/>
</dbReference>
<feature type="domain" description="F-box" evidence="1">
    <location>
        <begin position="12"/>
        <end position="58"/>
    </location>
</feature>
<dbReference type="AlphaFoldDB" id="G3ANR2"/>
<dbReference type="KEGG" id="spaa:SPAPADRAFT_152318"/>
<dbReference type="PANTHER" id="PTHR12100:SF1">
    <property type="entry name" value="RECYCLIN-1"/>
    <property type="match status" value="1"/>
</dbReference>
<dbReference type="InParanoid" id="G3ANR2"/>
<dbReference type="EMBL" id="GL996502">
    <property type="protein sequence ID" value="EGW31997.1"/>
    <property type="molecule type" value="Genomic_DNA"/>
</dbReference>
<dbReference type="Pfam" id="PF07393">
    <property type="entry name" value="Sec10_HB"/>
    <property type="match status" value="1"/>
</dbReference>
<dbReference type="PANTHER" id="PTHR12100">
    <property type="entry name" value="SEC10"/>
    <property type="match status" value="1"/>
</dbReference>
<reference evidence="2 3" key="1">
    <citation type="journal article" date="2011" name="Proc. Natl. Acad. Sci. U.S.A.">
        <title>Comparative genomics of xylose-fermenting fungi for enhanced biofuel production.</title>
        <authorList>
            <person name="Wohlbach D.J."/>
            <person name="Kuo A."/>
            <person name="Sato T.K."/>
            <person name="Potts K.M."/>
            <person name="Salamov A.A."/>
            <person name="LaButti K.M."/>
            <person name="Sun H."/>
            <person name="Clum A."/>
            <person name="Pangilinan J.L."/>
            <person name="Lindquist E.A."/>
            <person name="Lucas S."/>
            <person name="Lapidus A."/>
            <person name="Jin M."/>
            <person name="Gunawan C."/>
            <person name="Balan V."/>
            <person name="Dale B.E."/>
            <person name="Jeffries T.W."/>
            <person name="Zinkel R."/>
            <person name="Barry K.W."/>
            <person name="Grigoriev I.V."/>
            <person name="Gasch A.P."/>
        </authorList>
    </citation>
    <scope>NUCLEOTIDE SEQUENCE [LARGE SCALE GENOMIC DNA]</scope>
    <source>
        <strain evidence="3">NRRL Y-27907 / 11-Y1</strain>
    </source>
</reference>
<dbReference type="InterPro" id="IPR048627">
    <property type="entry name" value="Sec10_HB"/>
</dbReference>
<dbReference type="InterPro" id="IPR036047">
    <property type="entry name" value="F-box-like_dom_sf"/>
</dbReference>
<evidence type="ECO:0000313" key="3">
    <source>
        <dbReference type="Proteomes" id="UP000000709"/>
    </source>
</evidence>
<dbReference type="InterPro" id="IPR009976">
    <property type="entry name" value="Sec10-like"/>
</dbReference>
<dbReference type="PROSITE" id="PS50181">
    <property type="entry name" value="FBOX"/>
    <property type="match status" value="1"/>
</dbReference>
<dbReference type="GO" id="GO:0000145">
    <property type="term" value="C:exocyst"/>
    <property type="evidence" value="ECO:0007669"/>
    <property type="project" value="TreeGrafter"/>
</dbReference>
<evidence type="ECO:0000259" key="1">
    <source>
        <dbReference type="PROSITE" id="PS50181"/>
    </source>
</evidence>
<dbReference type="RefSeq" id="XP_007375273.1">
    <property type="nucleotide sequence ID" value="XM_007375211.1"/>
</dbReference>
<proteinExistence type="predicted"/>
<dbReference type="HOGENOM" id="CLU_003875_0_0_1"/>
<protein>
    <recommendedName>
        <fullName evidence="1">F-box domain-containing protein</fullName>
    </recommendedName>
</protein>
<dbReference type="Gene3D" id="1.20.1280.50">
    <property type="match status" value="1"/>
</dbReference>
<dbReference type="GO" id="GO:0006893">
    <property type="term" value="P:Golgi to plasma membrane transport"/>
    <property type="evidence" value="ECO:0007669"/>
    <property type="project" value="TreeGrafter"/>
</dbReference>
<dbReference type="Pfam" id="PF00646">
    <property type="entry name" value="F-box"/>
    <property type="match status" value="1"/>
</dbReference>
<organism evidence="3">
    <name type="scientific">Spathaspora passalidarum (strain NRRL Y-27907 / 11-Y1)</name>
    <dbReference type="NCBI Taxonomy" id="619300"/>
    <lineage>
        <taxon>Eukaryota</taxon>
        <taxon>Fungi</taxon>
        <taxon>Dikarya</taxon>
        <taxon>Ascomycota</taxon>
        <taxon>Saccharomycotina</taxon>
        <taxon>Pichiomycetes</taxon>
        <taxon>Debaryomycetaceae</taxon>
        <taxon>Spathaspora</taxon>
    </lineage>
</organism>
<dbReference type="OMA" id="SNHCFLL"/>
<dbReference type="GO" id="GO:0006887">
    <property type="term" value="P:exocytosis"/>
    <property type="evidence" value="ECO:0007669"/>
    <property type="project" value="TreeGrafter"/>
</dbReference>
<dbReference type="eggNOG" id="KOG3745">
    <property type="taxonomic scope" value="Eukaryota"/>
</dbReference>